<name>A0A8K0CH20_IGNLU</name>
<proteinExistence type="predicted"/>
<dbReference type="Pfam" id="PF13358">
    <property type="entry name" value="DDE_3"/>
    <property type="match status" value="1"/>
</dbReference>
<sequence length="113" mass="13090">MAKHREIAIKIRNLIITYHKSGGLMLWGSMAWEGCGELEFIEGIMTKEGYLHILDTKLFQCANKLNFGTEFIFQQDRDSKHTAKVVQEWFSSNGIEVLEWPAQSPDLNLIRYL</sequence>
<reference evidence="2" key="1">
    <citation type="submission" date="2019-08" db="EMBL/GenBank/DDBJ databases">
        <title>The genome of the North American firefly Photinus pyralis.</title>
        <authorList>
            <consortium name="Photinus pyralis genome working group"/>
            <person name="Fallon T.R."/>
            <person name="Sander Lower S.E."/>
            <person name="Weng J.-K."/>
        </authorList>
    </citation>
    <scope>NUCLEOTIDE SEQUENCE</scope>
    <source>
        <strain evidence="2">TRF0915ILg1</strain>
        <tissue evidence="2">Whole body</tissue>
    </source>
</reference>
<evidence type="ECO:0000313" key="2">
    <source>
        <dbReference type="EMBL" id="KAF2886114.1"/>
    </source>
</evidence>
<protein>
    <recommendedName>
        <fullName evidence="1">Tc1-like transposase DDE domain-containing protein</fullName>
    </recommendedName>
</protein>
<dbReference type="Proteomes" id="UP000801492">
    <property type="component" value="Unassembled WGS sequence"/>
</dbReference>
<evidence type="ECO:0000259" key="1">
    <source>
        <dbReference type="Pfam" id="PF13358"/>
    </source>
</evidence>
<dbReference type="InterPro" id="IPR038717">
    <property type="entry name" value="Tc1-like_DDE_dom"/>
</dbReference>
<keyword evidence="3" id="KW-1185">Reference proteome</keyword>
<organism evidence="2 3">
    <name type="scientific">Ignelater luminosus</name>
    <name type="common">Cucubano</name>
    <name type="synonym">Pyrophorus luminosus</name>
    <dbReference type="NCBI Taxonomy" id="2038154"/>
    <lineage>
        <taxon>Eukaryota</taxon>
        <taxon>Metazoa</taxon>
        <taxon>Ecdysozoa</taxon>
        <taxon>Arthropoda</taxon>
        <taxon>Hexapoda</taxon>
        <taxon>Insecta</taxon>
        <taxon>Pterygota</taxon>
        <taxon>Neoptera</taxon>
        <taxon>Endopterygota</taxon>
        <taxon>Coleoptera</taxon>
        <taxon>Polyphaga</taxon>
        <taxon>Elateriformia</taxon>
        <taxon>Elateroidea</taxon>
        <taxon>Elateridae</taxon>
        <taxon>Agrypninae</taxon>
        <taxon>Pyrophorini</taxon>
        <taxon>Ignelater</taxon>
    </lineage>
</organism>
<gene>
    <name evidence="2" type="ORF">ILUMI_20059</name>
</gene>
<accession>A0A8K0CH20</accession>
<evidence type="ECO:0000313" key="3">
    <source>
        <dbReference type="Proteomes" id="UP000801492"/>
    </source>
</evidence>
<dbReference type="OrthoDB" id="6755452at2759"/>
<dbReference type="GO" id="GO:0003676">
    <property type="term" value="F:nucleic acid binding"/>
    <property type="evidence" value="ECO:0007669"/>
    <property type="project" value="InterPro"/>
</dbReference>
<dbReference type="Gene3D" id="3.30.420.10">
    <property type="entry name" value="Ribonuclease H-like superfamily/Ribonuclease H"/>
    <property type="match status" value="1"/>
</dbReference>
<dbReference type="InterPro" id="IPR036397">
    <property type="entry name" value="RNaseH_sf"/>
</dbReference>
<dbReference type="EMBL" id="VTPC01088639">
    <property type="protein sequence ID" value="KAF2886114.1"/>
    <property type="molecule type" value="Genomic_DNA"/>
</dbReference>
<dbReference type="AlphaFoldDB" id="A0A8K0CH20"/>
<comment type="caution">
    <text evidence="2">The sequence shown here is derived from an EMBL/GenBank/DDBJ whole genome shotgun (WGS) entry which is preliminary data.</text>
</comment>
<feature type="domain" description="Tc1-like transposase DDE" evidence="1">
    <location>
        <begin position="15"/>
        <end position="111"/>
    </location>
</feature>